<evidence type="ECO:0000256" key="1">
    <source>
        <dbReference type="ARBA" id="ARBA00022512"/>
    </source>
</evidence>
<protein>
    <submittedName>
        <fullName evidence="8">Choice-of-anchor A family protein</fullName>
    </submittedName>
</protein>
<dbReference type="EMBL" id="JBEZFP010000058">
    <property type="protein sequence ID" value="MEU8136208.1"/>
    <property type="molecule type" value="Genomic_DNA"/>
</dbReference>
<evidence type="ECO:0000259" key="7">
    <source>
        <dbReference type="PROSITE" id="PS50847"/>
    </source>
</evidence>
<feature type="compositionally biased region" description="Pro residues" evidence="5">
    <location>
        <begin position="380"/>
        <end position="408"/>
    </location>
</feature>
<evidence type="ECO:0000256" key="3">
    <source>
        <dbReference type="ARBA" id="ARBA00022729"/>
    </source>
</evidence>
<keyword evidence="9" id="KW-1185">Reference proteome</keyword>
<evidence type="ECO:0000256" key="2">
    <source>
        <dbReference type="ARBA" id="ARBA00022525"/>
    </source>
</evidence>
<accession>A0ABV3DKD5</accession>
<comment type="caution">
    <text evidence="8">The sequence shown here is derived from an EMBL/GenBank/DDBJ whole genome shotgun (WGS) entry which is preliminary data.</text>
</comment>
<feature type="region of interest" description="Disordered" evidence="5">
    <location>
        <begin position="341"/>
        <end position="428"/>
    </location>
</feature>
<evidence type="ECO:0000313" key="9">
    <source>
        <dbReference type="Proteomes" id="UP001551482"/>
    </source>
</evidence>
<feature type="domain" description="Gram-positive cocci surface proteins LPxTG" evidence="7">
    <location>
        <begin position="424"/>
        <end position="459"/>
    </location>
</feature>
<keyword evidence="2" id="KW-0964">Secreted</keyword>
<dbReference type="InterPro" id="IPR026588">
    <property type="entry name" value="Choice_anch_A"/>
</dbReference>
<evidence type="ECO:0000256" key="5">
    <source>
        <dbReference type="SAM" id="MobiDB-lite"/>
    </source>
</evidence>
<reference evidence="8 9" key="1">
    <citation type="submission" date="2024-06" db="EMBL/GenBank/DDBJ databases">
        <title>The Natural Products Discovery Center: Release of the First 8490 Sequenced Strains for Exploring Actinobacteria Biosynthetic Diversity.</title>
        <authorList>
            <person name="Kalkreuter E."/>
            <person name="Kautsar S.A."/>
            <person name="Yang D."/>
            <person name="Bader C.D."/>
            <person name="Teijaro C.N."/>
            <person name="Fluegel L."/>
            <person name="Davis C.M."/>
            <person name="Simpson J.R."/>
            <person name="Lauterbach L."/>
            <person name="Steele A.D."/>
            <person name="Gui C."/>
            <person name="Meng S."/>
            <person name="Li G."/>
            <person name="Viehrig K."/>
            <person name="Ye F."/>
            <person name="Su P."/>
            <person name="Kiefer A.F."/>
            <person name="Nichols A."/>
            <person name="Cepeda A.J."/>
            <person name="Yan W."/>
            <person name="Fan B."/>
            <person name="Jiang Y."/>
            <person name="Adhikari A."/>
            <person name="Zheng C.-J."/>
            <person name="Schuster L."/>
            <person name="Cowan T.M."/>
            <person name="Smanski M.J."/>
            <person name="Chevrette M.G."/>
            <person name="De Carvalho L.P.S."/>
            <person name="Shen B."/>
        </authorList>
    </citation>
    <scope>NUCLEOTIDE SEQUENCE [LARGE SCALE GENOMIC DNA]</scope>
    <source>
        <strain evidence="8 9">NPDC048946</strain>
    </source>
</reference>
<sequence length="459" mass="45237">MGINGIIMTRPGVVLATAAALGLVGAGPGYAEKADGRSASCPTIDNMPGIGHSPRFTDNNVALYAGGDYTVDGGAAEAEGLLVVNGRATFAKSPAGVFNVGRVGAGSGILPTSGSVMLAVGGDLSIAEGTRLDVGSGLTAGPGYGGSVQVGGSLDAAGELVTNGGASPSRMGAAKAIDPHGGFDGTLRTESASLGALEPTGTAVRTGTSVTFKSTAASIGNIQVFSTSAAELDGTSTFAFEDVPANSSVLINVTGNRAVSISPLSVEFNGNRVDTYSSPEYGPAASRILYNFRESTSLTLSGGGNFIGSILAPHASVDLTASTNGRLYVGGNVKMHGTGNESHNYPWNGRPAFACRPKPGPLPPTTPLPQPGQPGTPARPGTPPQPAHPNPPSSPGLPTPSTQPPGTVPPASGAPGAPGDGSSLAETGGSDTTVLAVAAAAVLVGGAAVLAIARRRRRA</sequence>
<evidence type="ECO:0000256" key="6">
    <source>
        <dbReference type="SAM" id="Phobius"/>
    </source>
</evidence>
<dbReference type="NCBIfam" id="TIGR04215">
    <property type="entry name" value="choice_anch_A"/>
    <property type="match status" value="1"/>
</dbReference>
<dbReference type="Proteomes" id="UP001551482">
    <property type="component" value="Unassembled WGS sequence"/>
</dbReference>
<keyword evidence="6" id="KW-0472">Membrane</keyword>
<organism evidence="8 9">
    <name type="scientific">Streptodolium elevatio</name>
    <dbReference type="NCBI Taxonomy" id="3157996"/>
    <lineage>
        <taxon>Bacteria</taxon>
        <taxon>Bacillati</taxon>
        <taxon>Actinomycetota</taxon>
        <taxon>Actinomycetes</taxon>
        <taxon>Kitasatosporales</taxon>
        <taxon>Streptomycetaceae</taxon>
        <taxon>Streptodolium</taxon>
    </lineage>
</organism>
<feature type="compositionally biased region" description="Pro residues" evidence="5">
    <location>
        <begin position="358"/>
        <end position="374"/>
    </location>
</feature>
<name>A0ABV3DKD5_9ACTN</name>
<dbReference type="PROSITE" id="PS50847">
    <property type="entry name" value="GRAM_POS_ANCHORING"/>
    <property type="match status" value="1"/>
</dbReference>
<feature type="transmembrane region" description="Helical" evidence="6">
    <location>
        <begin position="434"/>
        <end position="453"/>
    </location>
</feature>
<keyword evidence="6" id="KW-1133">Transmembrane helix</keyword>
<dbReference type="NCBIfam" id="TIGR01167">
    <property type="entry name" value="LPXTG_anchor"/>
    <property type="match status" value="1"/>
</dbReference>
<evidence type="ECO:0000313" key="8">
    <source>
        <dbReference type="EMBL" id="MEU8136208.1"/>
    </source>
</evidence>
<feature type="compositionally biased region" description="Low complexity" evidence="5">
    <location>
        <begin position="409"/>
        <end position="423"/>
    </location>
</feature>
<dbReference type="InterPro" id="IPR019931">
    <property type="entry name" value="LPXTG_anchor"/>
</dbReference>
<keyword evidence="4" id="KW-0572">Peptidoglycan-anchor</keyword>
<proteinExistence type="predicted"/>
<gene>
    <name evidence="8" type="ORF">AB0C36_22190</name>
</gene>
<dbReference type="Pfam" id="PF20597">
    <property type="entry name" value="pAdhesive_15"/>
    <property type="match status" value="1"/>
</dbReference>
<keyword evidence="1" id="KW-0134">Cell wall</keyword>
<keyword evidence="3" id="KW-0732">Signal</keyword>
<evidence type="ECO:0000256" key="4">
    <source>
        <dbReference type="ARBA" id="ARBA00023088"/>
    </source>
</evidence>
<keyword evidence="6" id="KW-0812">Transmembrane</keyword>
<dbReference type="RefSeq" id="WP_358356551.1">
    <property type="nucleotide sequence ID" value="NZ_JBEZFP010000058.1"/>
</dbReference>